<evidence type="ECO:0008006" key="4">
    <source>
        <dbReference type="Google" id="ProtNLM"/>
    </source>
</evidence>
<evidence type="ECO:0000256" key="1">
    <source>
        <dbReference type="SAM" id="SignalP"/>
    </source>
</evidence>
<proteinExistence type="predicted"/>
<keyword evidence="3" id="KW-1185">Reference proteome</keyword>
<gene>
    <name evidence="2" type="ORF">AAW00_13350</name>
</gene>
<feature type="chain" id="PRO_5002580968" description="Porin domain-containing protein" evidence="1">
    <location>
        <begin position="22"/>
        <end position="269"/>
    </location>
</feature>
<sequence length="269" mass="27470">MLTSIRSLAAASLFATMTALAVPAAAQVTNPADEVEDDSGLGIEFSANAAITSEYRFRGVDLSGGDIAIQGGVDLGLPAGFYVGTWGSSLDEDTVGYGHTELDVYGGWAGEFGVAAVDVGVIAYLYPNAGPGEFDYYEGYASVGASIGPAEATLGIAYAPEQDSLGGTDNVYVYGDLGFGVPGTPVSLSAHLGYTDGFLTYTPDGTAFDWSVGAEVALSGTPLSLSLAYVGAEGDPVLLDDGGTPAVFTDDFVYDYTDDAVVLTLSASF</sequence>
<dbReference type="EMBL" id="LBHB01000004">
    <property type="protein sequence ID" value="KLE32417.1"/>
    <property type="molecule type" value="Genomic_DNA"/>
</dbReference>
<dbReference type="OrthoDB" id="9793561at2"/>
<name>A0A0G9MNX1_9SPHN</name>
<dbReference type="PATRIC" id="fig|1581420.6.peg.2727"/>
<protein>
    <recommendedName>
        <fullName evidence="4">Porin domain-containing protein</fullName>
    </recommendedName>
</protein>
<organism evidence="2 3">
    <name type="scientific">Aurantiacibacter luteus</name>
    <dbReference type="NCBI Taxonomy" id="1581420"/>
    <lineage>
        <taxon>Bacteria</taxon>
        <taxon>Pseudomonadati</taxon>
        <taxon>Pseudomonadota</taxon>
        <taxon>Alphaproteobacteria</taxon>
        <taxon>Sphingomonadales</taxon>
        <taxon>Erythrobacteraceae</taxon>
        <taxon>Aurantiacibacter</taxon>
    </lineage>
</organism>
<accession>A0A0G9MNX1</accession>
<evidence type="ECO:0000313" key="3">
    <source>
        <dbReference type="Proteomes" id="UP000053464"/>
    </source>
</evidence>
<comment type="caution">
    <text evidence="2">The sequence shown here is derived from an EMBL/GenBank/DDBJ whole genome shotgun (WGS) entry which is preliminary data.</text>
</comment>
<keyword evidence="1" id="KW-0732">Signal</keyword>
<dbReference type="STRING" id="1581420.AAW00_13350"/>
<feature type="signal peptide" evidence="1">
    <location>
        <begin position="1"/>
        <end position="21"/>
    </location>
</feature>
<evidence type="ECO:0000313" key="2">
    <source>
        <dbReference type="EMBL" id="KLE32417.1"/>
    </source>
</evidence>
<dbReference type="AlphaFoldDB" id="A0A0G9MNX1"/>
<dbReference type="Proteomes" id="UP000053464">
    <property type="component" value="Unassembled WGS sequence"/>
</dbReference>
<dbReference type="Pfam" id="PF09694">
    <property type="entry name" value="Gcw_chp"/>
    <property type="match status" value="1"/>
</dbReference>
<reference evidence="2 3" key="1">
    <citation type="submission" date="2015-04" db="EMBL/GenBank/DDBJ databases">
        <title>The draft genome sequence of Erythrobacter luteus KA37.</title>
        <authorList>
            <person name="Zhuang L."/>
            <person name="Liu Y."/>
            <person name="Shao Z."/>
        </authorList>
    </citation>
    <scope>NUCLEOTIDE SEQUENCE [LARGE SCALE GENOMIC DNA]</scope>
    <source>
        <strain evidence="2 3">KA37</strain>
    </source>
</reference>
<dbReference type="RefSeq" id="WP_047004931.1">
    <property type="nucleotide sequence ID" value="NZ_LBHB01000004.1"/>
</dbReference>
<dbReference type="InterPro" id="IPR010239">
    <property type="entry name" value="CHP02001"/>
</dbReference>
<dbReference type="NCBIfam" id="TIGR02001">
    <property type="entry name" value="gcw_chp"/>
    <property type="match status" value="1"/>
</dbReference>